<evidence type="ECO:0000313" key="2">
    <source>
        <dbReference type="Proteomes" id="UP000045706"/>
    </source>
</evidence>
<reference evidence="2" key="1">
    <citation type="submission" date="2015-05" db="EMBL/GenBank/DDBJ databases">
        <authorList>
            <person name="Fogelqvist Johan"/>
        </authorList>
    </citation>
    <scope>NUCLEOTIDE SEQUENCE [LARGE SCALE GENOMIC DNA]</scope>
</reference>
<name>A0A0G4KG68_VERLO</name>
<organism evidence="1 2">
    <name type="scientific">Verticillium longisporum</name>
    <name type="common">Verticillium dahliae var. longisporum</name>
    <dbReference type="NCBI Taxonomy" id="100787"/>
    <lineage>
        <taxon>Eukaryota</taxon>
        <taxon>Fungi</taxon>
        <taxon>Dikarya</taxon>
        <taxon>Ascomycota</taxon>
        <taxon>Pezizomycotina</taxon>
        <taxon>Sordariomycetes</taxon>
        <taxon>Hypocreomycetidae</taxon>
        <taxon>Glomerellales</taxon>
        <taxon>Plectosphaerellaceae</taxon>
        <taxon>Verticillium</taxon>
    </lineage>
</organism>
<dbReference type="EMBL" id="CVQI01000225">
    <property type="protein sequence ID" value="CRJ92517.1"/>
    <property type="molecule type" value="Genomic_DNA"/>
</dbReference>
<proteinExistence type="predicted"/>
<feature type="non-terminal residue" evidence="1">
    <location>
        <position position="34"/>
    </location>
</feature>
<accession>A0A0G4KG68</accession>
<dbReference type="AlphaFoldDB" id="A0A0G4KG68"/>
<protein>
    <submittedName>
        <fullName evidence="1">Uncharacterized protein</fullName>
    </submittedName>
</protein>
<evidence type="ECO:0000313" key="1">
    <source>
        <dbReference type="EMBL" id="CRJ92517.1"/>
    </source>
</evidence>
<sequence>MKFLCLPGAYGSSDKFQVQLAPILKELTDDGTAT</sequence>
<dbReference type="Proteomes" id="UP000045706">
    <property type="component" value="Unassembled WGS sequence"/>
</dbReference>
<gene>
    <name evidence="1" type="ORF">BN1723_008503</name>
</gene>